<dbReference type="Proteomes" id="UP000832097">
    <property type="component" value="Chromosome"/>
</dbReference>
<dbReference type="EMBL" id="CP094528">
    <property type="protein sequence ID" value="UOE44318.1"/>
    <property type="molecule type" value="Genomic_DNA"/>
</dbReference>
<evidence type="ECO:0000313" key="3">
    <source>
        <dbReference type="Proteomes" id="UP000832097"/>
    </source>
</evidence>
<feature type="transmembrane region" description="Helical" evidence="1">
    <location>
        <begin position="103"/>
        <end position="125"/>
    </location>
</feature>
<keyword evidence="3" id="KW-1185">Reference proteome</keyword>
<evidence type="ECO:0008006" key="4">
    <source>
        <dbReference type="Google" id="ProtNLM"/>
    </source>
</evidence>
<dbReference type="RefSeq" id="WP_243556024.1">
    <property type="nucleotide sequence ID" value="NZ_CP094528.1"/>
</dbReference>
<evidence type="ECO:0000313" key="2">
    <source>
        <dbReference type="EMBL" id="UOE44318.1"/>
    </source>
</evidence>
<name>A0ABY4BYJ8_9MICO</name>
<evidence type="ECO:0000256" key="1">
    <source>
        <dbReference type="SAM" id="Phobius"/>
    </source>
</evidence>
<keyword evidence="1" id="KW-0812">Transmembrane</keyword>
<keyword evidence="1" id="KW-1133">Transmembrane helix</keyword>
<proteinExistence type="predicted"/>
<accession>A0ABY4BYJ8</accession>
<reference evidence="2 3" key="1">
    <citation type="submission" date="2022-03" db="EMBL/GenBank/DDBJ databases">
        <title>Mucilaginibacter sp. isolated from the gut of Protaetia brevitarsis seulensis larvae.</title>
        <authorList>
            <person name="Won M."/>
            <person name="Kim S.-J."/>
            <person name="Kwon S.-W."/>
        </authorList>
    </citation>
    <scope>NUCLEOTIDE SEQUENCE [LARGE SCALE GENOMIC DNA]</scope>
    <source>
        <strain evidence="2 3">CFWR-12</strain>
    </source>
</reference>
<gene>
    <name evidence="2" type="ORF">MTO99_00545</name>
</gene>
<organism evidence="2 3">
    <name type="scientific">Agromyces larvae</name>
    <dbReference type="NCBI Taxonomy" id="2929802"/>
    <lineage>
        <taxon>Bacteria</taxon>
        <taxon>Bacillati</taxon>
        <taxon>Actinomycetota</taxon>
        <taxon>Actinomycetes</taxon>
        <taxon>Micrococcales</taxon>
        <taxon>Microbacteriaceae</taxon>
        <taxon>Agromyces</taxon>
    </lineage>
</organism>
<keyword evidence="1" id="KW-0472">Membrane</keyword>
<sequence>MTTNVGTSVTLTFTGFPPNTPSTATAPDAVTLSVIKASMFSRPTDAAGSVSYTASSTTPGTSTITVTAGQVVATGTLTVVPADAGAGTGDRALMGTGFDLPVLWIWIGGGALILGAALIVVLTTVRRARKHA</sequence>
<protein>
    <recommendedName>
        <fullName evidence="4">Sortase</fullName>
    </recommendedName>
</protein>